<organism evidence="1 2">
    <name type="scientific">Paracoccus shanxieyensis</name>
    <dbReference type="NCBI Taxonomy" id="2675752"/>
    <lineage>
        <taxon>Bacteria</taxon>
        <taxon>Pseudomonadati</taxon>
        <taxon>Pseudomonadota</taxon>
        <taxon>Alphaproteobacteria</taxon>
        <taxon>Rhodobacterales</taxon>
        <taxon>Paracoccaceae</taxon>
        <taxon>Paracoccus</taxon>
    </lineage>
</organism>
<evidence type="ECO:0000313" key="2">
    <source>
        <dbReference type="Proteomes" id="UP000478740"/>
    </source>
</evidence>
<dbReference type="EMBL" id="WMII01000002">
    <property type="protein sequence ID" value="MTH63186.1"/>
    <property type="molecule type" value="Genomic_DNA"/>
</dbReference>
<proteinExistence type="predicted"/>
<name>A0A6L6IRS7_9RHOB</name>
<dbReference type="GO" id="GO:0005829">
    <property type="term" value="C:cytosol"/>
    <property type="evidence" value="ECO:0007669"/>
    <property type="project" value="TreeGrafter"/>
</dbReference>
<dbReference type="NCBIfam" id="TIGR01509">
    <property type="entry name" value="HAD-SF-IA-v3"/>
    <property type="match status" value="1"/>
</dbReference>
<dbReference type="Gene3D" id="3.40.50.1000">
    <property type="entry name" value="HAD superfamily/HAD-like"/>
    <property type="match status" value="1"/>
</dbReference>
<sequence length="224" mass="23547">MKLVLFDIDGTLVNSQHEIVEAMNLGLRDAGLPEMSPQEILSIVGLSLPVAVATLLPHADPVLHDRVVQGYRDAFVTSRAAGQVPPLYPGALDCLDALAAQKDVVLGIATGKPMRGLLAILQAHGLSDRFVTRQSADGHPSKPHPAMLQTALAETGIPAARAVMIGDTTFDIDMARAAGMTGFGVDWGYHPTPALHGAGAALVAMDYPALTGALLDWIMTEQMA</sequence>
<dbReference type="InterPro" id="IPR041492">
    <property type="entry name" value="HAD_2"/>
</dbReference>
<dbReference type="InterPro" id="IPR023198">
    <property type="entry name" value="PGP-like_dom2"/>
</dbReference>
<dbReference type="PROSITE" id="PS01228">
    <property type="entry name" value="COF_1"/>
    <property type="match status" value="1"/>
</dbReference>
<comment type="caution">
    <text evidence="1">The sequence shown here is derived from an EMBL/GenBank/DDBJ whole genome shotgun (WGS) entry which is preliminary data.</text>
</comment>
<accession>A0A6L6IRS7</accession>
<dbReference type="InterPro" id="IPR036412">
    <property type="entry name" value="HAD-like_sf"/>
</dbReference>
<dbReference type="InterPro" id="IPR050155">
    <property type="entry name" value="HAD-like_hydrolase_sf"/>
</dbReference>
<dbReference type="Proteomes" id="UP000478740">
    <property type="component" value="Unassembled WGS sequence"/>
</dbReference>
<dbReference type="PANTHER" id="PTHR43434:SF24">
    <property type="entry name" value="HYDROLASE-RELATED"/>
    <property type="match status" value="1"/>
</dbReference>
<dbReference type="Pfam" id="PF13419">
    <property type="entry name" value="HAD_2"/>
    <property type="match status" value="1"/>
</dbReference>
<dbReference type="GO" id="GO:0008967">
    <property type="term" value="F:phosphoglycolate phosphatase activity"/>
    <property type="evidence" value="ECO:0007669"/>
    <property type="project" value="TreeGrafter"/>
</dbReference>
<dbReference type="GO" id="GO:0006281">
    <property type="term" value="P:DNA repair"/>
    <property type="evidence" value="ECO:0007669"/>
    <property type="project" value="TreeGrafter"/>
</dbReference>
<dbReference type="SUPFAM" id="SSF56784">
    <property type="entry name" value="HAD-like"/>
    <property type="match status" value="1"/>
</dbReference>
<dbReference type="NCBIfam" id="TIGR01549">
    <property type="entry name" value="HAD-SF-IA-v1"/>
    <property type="match status" value="1"/>
</dbReference>
<dbReference type="SFLD" id="SFLDS00003">
    <property type="entry name" value="Haloacid_Dehalogenase"/>
    <property type="match status" value="1"/>
</dbReference>
<dbReference type="SFLD" id="SFLDG01129">
    <property type="entry name" value="C1.5:_HAD__Beta-PGM__Phosphata"/>
    <property type="match status" value="1"/>
</dbReference>
<gene>
    <name evidence="1" type="ORF">GL284_02755</name>
</gene>
<dbReference type="InterPro" id="IPR023214">
    <property type="entry name" value="HAD_sf"/>
</dbReference>
<evidence type="ECO:0000313" key="1">
    <source>
        <dbReference type="EMBL" id="MTH63186.1"/>
    </source>
</evidence>
<dbReference type="InterPro" id="IPR006439">
    <property type="entry name" value="HAD-SF_hydro_IA"/>
</dbReference>
<dbReference type="RefSeq" id="WP_155043119.1">
    <property type="nucleotide sequence ID" value="NZ_WMIH01000005.1"/>
</dbReference>
<keyword evidence="2" id="KW-1185">Reference proteome</keyword>
<dbReference type="AlphaFoldDB" id="A0A6L6IRS7"/>
<protein>
    <submittedName>
        <fullName evidence="1">HAD-IA family hydrolase</fullName>
    </submittedName>
</protein>
<dbReference type="Gene3D" id="1.10.150.240">
    <property type="entry name" value="Putative phosphatase, domain 2"/>
    <property type="match status" value="1"/>
</dbReference>
<reference evidence="1 2" key="1">
    <citation type="submission" date="2019-11" db="EMBL/GenBank/DDBJ databases">
        <authorList>
            <person name="Dong K."/>
        </authorList>
    </citation>
    <scope>NUCLEOTIDE SEQUENCE [LARGE SCALE GENOMIC DNA]</scope>
    <source>
        <strain evidence="1 2">DK608</strain>
    </source>
</reference>
<keyword evidence="1" id="KW-0378">Hydrolase</keyword>
<dbReference type="PANTHER" id="PTHR43434">
    <property type="entry name" value="PHOSPHOGLYCOLATE PHOSPHATASE"/>
    <property type="match status" value="1"/>
</dbReference>